<comment type="caution">
    <text evidence="1">The sequence shown here is derived from an EMBL/GenBank/DDBJ whole genome shotgun (WGS) entry which is preliminary data.</text>
</comment>
<protein>
    <recommendedName>
        <fullName evidence="3">TonB-dependent receptor plug domain-containing protein</fullName>
    </recommendedName>
</protein>
<reference evidence="1 2" key="1">
    <citation type="submission" date="2016-12" db="EMBL/GenBank/DDBJ databases">
        <title>Trade-off between light-utilization and light-protection in marine flavobacteria.</title>
        <authorList>
            <person name="Kumagai Y."/>
            <person name="Yoshizawa S."/>
            <person name="Kogure K."/>
            <person name="Iwasaki W."/>
        </authorList>
    </citation>
    <scope>NUCLEOTIDE SEQUENCE [LARGE SCALE GENOMIC DNA]</scope>
    <source>
        <strain evidence="1 2">KCTC 22729</strain>
    </source>
</reference>
<dbReference type="InterPro" id="IPR037066">
    <property type="entry name" value="Plug_dom_sf"/>
</dbReference>
<gene>
    <name evidence="1" type="ORF">BTO13_03425</name>
</gene>
<evidence type="ECO:0008006" key="3">
    <source>
        <dbReference type="Google" id="ProtNLM"/>
    </source>
</evidence>
<organism evidence="1 2">
    <name type="scientific">Polaribacter gangjinensis</name>
    <dbReference type="NCBI Taxonomy" id="574710"/>
    <lineage>
        <taxon>Bacteria</taxon>
        <taxon>Pseudomonadati</taxon>
        <taxon>Bacteroidota</taxon>
        <taxon>Flavobacteriia</taxon>
        <taxon>Flavobacteriales</taxon>
        <taxon>Flavobacteriaceae</taxon>
    </lineage>
</organism>
<sequence length="163" mass="18464">MSTFSQSYLLSDKSADKNKIADFIKKSIKEQKISENPVIVVDEKVLTSNELDTFSFSDEEIVSISIVSKEQPILDVLYGEQSKNGVIMIVTKKYQKTIDDIASREIEKDNVLYILDGKKITKKELSKIETHKIKSVNVIKKPSEIAKYTSDSFEGVIIIDLKK</sequence>
<evidence type="ECO:0000313" key="1">
    <source>
        <dbReference type="EMBL" id="PQJ74380.1"/>
    </source>
</evidence>
<evidence type="ECO:0000313" key="2">
    <source>
        <dbReference type="Proteomes" id="UP000237608"/>
    </source>
</evidence>
<accession>A0A2S7W9Q9</accession>
<dbReference type="Proteomes" id="UP000237608">
    <property type="component" value="Unassembled WGS sequence"/>
</dbReference>
<dbReference type="AlphaFoldDB" id="A0A2S7W9Q9"/>
<proteinExistence type="predicted"/>
<dbReference type="EMBL" id="MSCL01000001">
    <property type="protein sequence ID" value="PQJ74380.1"/>
    <property type="molecule type" value="Genomic_DNA"/>
</dbReference>
<dbReference type="Gene3D" id="2.170.130.10">
    <property type="entry name" value="TonB-dependent receptor, plug domain"/>
    <property type="match status" value="1"/>
</dbReference>
<name>A0A2S7W9Q9_9FLAO</name>
<keyword evidence="2" id="KW-1185">Reference proteome</keyword>